<evidence type="ECO:0000313" key="3">
    <source>
        <dbReference type="Proteomes" id="UP000460626"/>
    </source>
</evidence>
<dbReference type="Proteomes" id="UP000460626">
    <property type="component" value="Unassembled WGS sequence"/>
</dbReference>
<proteinExistence type="predicted"/>
<name>A0A845A3N7_9SPHN</name>
<accession>A0A845A3N7</accession>
<keyword evidence="3" id="KW-1185">Reference proteome</keyword>
<dbReference type="Pfam" id="PF14108">
    <property type="entry name" value="ABA4-like"/>
    <property type="match status" value="1"/>
</dbReference>
<feature type="transmembrane region" description="Helical" evidence="1">
    <location>
        <begin position="121"/>
        <end position="139"/>
    </location>
</feature>
<keyword evidence="1" id="KW-0472">Membrane</keyword>
<organism evidence="2 3">
    <name type="scientific">Aurantiacibacter arachoides</name>
    <dbReference type="NCBI Taxonomy" id="1850444"/>
    <lineage>
        <taxon>Bacteria</taxon>
        <taxon>Pseudomonadati</taxon>
        <taxon>Pseudomonadota</taxon>
        <taxon>Alphaproteobacteria</taxon>
        <taxon>Sphingomonadales</taxon>
        <taxon>Erythrobacteraceae</taxon>
        <taxon>Aurantiacibacter</taxon>
    </lineage>
</organism>
<reference evidence="2 3" key="1">
    <citation type="submission" date="2019-12" db="EMBL/GenBank/DDBJ databases">
        <title>Genomic-based taxomic classification of the family Erythrobacteraceae.</title>
        <authorList>
            <person name="Xu L."/>
        </authorList>
    </citation>
    <scope>NUCLEOTIDE SEQUENCE [LARGE SCALE GENOMIC DNA]</scope>
    <source>
        <strain evidence="2 3">RC4-10-4</strain>
    </source>
</reference>
<dbReference type="AlphaFoldDB" id="A0A845A3N7"/>
<keyword evidence="1" id="KW-1133">Transmembrane helix</keyword>
<dbReference type="RefSeq" id="WP_131452801.1">
    <property type="nucleotide sequence ID" value="NZ_BMJK01000001.1"/>
</dbReference>
<evidence type="ECO:0000256" key="1">
    <source>
        <dbReference type="SAM" id="Phobius"/>
    </source>
</evidence>
<dbReference type="OrthoDB" id="345237at2"/>
<feature type="transmembrane region" description="Helical" evidence="1">
    <location>
        <begin position="6"/>
        <end position="24"/>
    </location>
</feature>
<dbReference type="EMBL" id="WTYH01000001">
    <property type="protein sequence ID" value="MXO93537.1"/>
    <property type="molecule type" value="Genomic_DNA"/>
</dbReference>
<comment type="caution">
    <text evidence="2">The sequence shown here is derived from an EMBL/GenBank/DDBJ whole genome shotgun (WGS) entry which is preliminary data.</text>
</comment>
<sequence>MNWDALFTLANLWALVMWGMLIALPRGKLLLAAVMYAGVGLLCLAYAVVLVLLVTGTLDGGGPGEGGASFTTIEGVRAIFGTDGGVTAGWIHYLALDLFAGLWIARDADAKRFSRLLQAPVLLLTFVAGPFGLLVWLLIRERRARQVGRGRAR</sequence>
<feature type="transmembrane region" description="Helical" evidence="1">
    <location>
        <begin position="29"/>
        <end position="54"/>
    </location>
</feature>
<gene>
    <name evidence="2" type="ORF">GRI62_07950</name>
</gene>
<keyword evidence="1" id="KW-0812">Transmembrane</keyword>
<evidence type="ECO:0000313" key="2">
    <source>
        <dbReference type="EMBL" id="MXO93537.1"/>
    </source>
</evidence>
<dbReference type="InterPro" id="IPR025461">
    <property type="entry name" value="ABA4-like"/>
</dbReference>
<protein>
    <submittedName>
        <fullName evidence="2">DUF4281 domain-containing protein</fullName>
    </submittedName>
</protein>